<dbReference type="PROSITE" id="PS00028">
    <property type="entry name" value="ZINC_FINGER_C2H2_1"/>
    <property type="match status" value="1"/>
</dbReference>
<dbReference type="GO" id="GO:0008270">
    <property type="term" value="F:zinc ion binding"/>
    <property type="evidence" value="ECO:0007669"/>
    <property type="project" value="UniProtKB-KW"/>
</dbReference>
<evidence type="ECO:0000313" key="5">
    <source>
        <dbReference type="Proteomes" id="UP000799440"/>
    </source>
</evidence>
<dbReference type="InterPro" id="IPR013087">
    <property type="entry name" value="Znf_C2H2_type"/>
</dbReference>
<feature type="compositionally biased region" description="Pro residues" evidence="2">
    <location>
        <begin position="40"/>
        <end position="52"/>
    </location>
</feature>
<evidence type="ECO:0000256" key="1">
    <source>
        <dbReference type="PROSITE-ProRule" id="PRU00042"/>
    </source>
</evidence>
<feature type="region of interest" description="Disordered" evidence="2">
    <location>
        <begin position="37"/>
        <end position="59"/>
    </location>
</feature>
<proteinExistence type="predicted"/>
<evidence type="ECO:0000259" key="3">
    <source>
        <dbReference type="PROSITE" id="PS50157"/>
    </source>
</evidence>
<gene>
    <name evidence="4" type="ORF">M011DRAFT_479526</name>
</gene>
<organism evidence="4 5">
    <name type="scientific">Sporormia fimetaria CBS 119925</name>
    <dbReference type="NCBI Taxonomy" id="1340428"/>
    <lineage>
        <taxon>Eukaryota</taxon>
        <taxon>Fungi</taxon>
        <taxon>Dikarya</taxon>
        <taxon>Ascomycota</taxon>
        <taxon>Pezizomycotina</taxon>
        <taxon>Dothideomycetes</taxon>
        <taxon>Pleosporomycetidae</taxon>
        <taxon>Pleosporales</taxon>
        <taxon>Sporormiaceae</taxon>
        <taxon>Sporormia</taxon>
    </lineage>
</organism>
<sequence length="311" mass="35375">MRGSALLIHQLFDTIYPTPRFSKQDSIPSLPQWPLLHPSPRLPSSPQPPPSSPTINQVNNPVFDTGTNDDPRINFCPWIPHPPYDEHVLFEGHTSPSHPSLFVAGNGFRLCPALLLTKRFVEELEKFITTHRESGTLSSQAYLESVKEAARLDEELNDVRGKMAVMKVFGVSTMGPSGPLDEFTAGEENWKKIRKYELMLQNLTFEENLVKKERMLEKVIALLEPELRRVGVDVPEQGMESVPEAPIDTRRCGKKDDSPIFITVTESFLDQRLKQMVEPDYWGKGWRCRASGCGKRFGSRRSARQHLFIKH</sequence>
<dbReference type="AlphaFoldDB" id="A0A6A6V4F0"/>
<keyword evidence="1" id="KW-0863">Zinc-finger</keyword>
<accession>A0A6A6V4F0</accession>
<keyword evidence="1" id="KW-0479">Metal-binding</keyword>
<evidence type="ECO:0000313" key="4">
    <source>
        <dbReference type="EMBL" id="KAF2744766.1"/>
    </source>
</evidence>
<keyword evidence="1" id="KW-0862">Zinc</keyword>
<dbReference type="EMBL" id="MU006586">
    <property type="protein sequence ID" value="KAF2744766.1"/>
    <property type="molecule type" value="Genomic_DNA"/>
</dbReference>
<keyword evidence="5" id="KW-1185">Reference proteome</keyword>
<dbReference type="PROSITE" id="PS50157">
    <property type="entry name" value="ZINC_FINGER_C2H2_2"/>
    <property type="match status" value="1"/>
</dbReference>
<protein>
    <recommendedName>
        <fullName evidence="3">C2H2-type domain-containing protein</fullName>
    </recommendedName>
</protein>
<evidence type="ECO:0000256" key="2">
    <source>
        <dbReference type="SAM" id="MobiDB-lite"/>
    </source>
</evidence>
<name>A0A6A6V4F0_9PLEO</name>
<reference evidence="4" key="1">
    <citation type="journal article" date="2020" name="Stud. Mycol.">
        <title>101 Dothideomycetes genomes: a test case for predicting lifestyles and emergence of pathogens.</title>
        <authorList>
            <person name="Haridas S."/>
            <person name="Albert R."/>
            <person name="Binder M."/>
            <person name="Bloem J."/>
            <person name="Labutti K."/>
            <person name="Salamov A."/>
            <person name="Andreopoulos B."/>
            <person name="Baker S."/>
            <person name="Barry K."/>
            <person name="Bills G."/>
            <person name="Bluhm B."/>
            <person name="Cannon C."/>
            <person name="Castanera R."/>
            <person name="Culley D."/>
            <person name="Daum C."/>
            <person name="Ezra D."/>
            <person name="Gonzalez J."/>
            <person name="Henrissat B."/>
            <person name="Kuo A."/>
            <person name="Liang C."/>
            <person name="Lipzen A."/>
            <person name="Lutzoni F."/>
            <person name="Magnuson J."/>
            <person name="Mondo S."/>
            <person name="Nolan M."/>
            <person name="Ohm R."/>
            <person name="Pangilinan J."/>
            <person name="Park H.-J."/>
            <person name="Ramirez L."/>
            <person name="Alfaro M."/>
            <person name="Sun H."/>
            <person name="Tritt A."/>
            <person name="Yoshinaga Y."/>
            <person name="Zwiers L.-H."/>
            <person name="Turgeon B."/>
            <person name="Goodwin S."/>
            <person name="Spatafora J."/>
            <person name="Crous P."/>
            <person name="Grigoriev I."/>
        </authorList>
    </citation>
    <scope>NUCLEOTIDE SEQUENCE</scope>
    <source>
        <strain evidence="4">CBS 119925</strain>
    </source>
</reference>
<dbReference type="Proteomes" id="UP000799440">
    <property type="component" value="Unassembled WGS sequence"/>
</dbReference>
<feature type="domain" description="C2H2-type" evidence="3">
    <location>
        <begin position="286"/>
        <end position="311"/>
    </location>
</feature>